<keyword evidence="4" id="KW-0963">Cytoplasm</keyword>
<proteinExistence type="inferred from homology"/>
<keyword evidence="10" id="KW-1185">Reference proteome</keyword>
<keyword evidence="2 4" id="KW-0396">Initiation factor</keyword>
<comment type="function">
    <text evidence="4 6">IF-3 binds to the 30S ribosomal subunit and shifts the equilibrium between 70S ribosomes and their 50S and 30S subunits in favor of the free subunits, thus enhancing the availability of 30S subunits on which protein synthesis initiation begins.</text>
</comment>
<evidence type="ECO:0000256" key="1">
    <source>
        <dbReference type="ARBA" id="ARBA00005439"/>
    </source>
</evidence>
<comment type="similarity">
    <text evidence="1 4 6">Belongs to the IF-3 family.</text>
</comment>
<dbReference type="FunFam" id="3.30.110.10:FF:000001">
    <property type="entry name" value="Translation initiation factor IF-3"/>
    <property type="match status" value="1"/>
</dbReference>
<evidence type="ECO:0000259" key="7">
    <source>
        <dbReference type="Pfam" id="PF00707"/>
    </source>
</evidence>
<protein>
    <recommendedName>
        <fullName evidence="4 5">Translation initiation factor IF-3</fullName>
    </recommendedName>
</protein>
<dbReference type="Pfam" id="PF05198">
    <property type="entry name" value="IF3_N"/>
    <property type="match status" value="1"/>
</dbReference>
<dbReference type="InterPro" id="IPR001288">
    <property type="entry name" value="Translation_initiation_fac_3"/>
</dbReference>
<dbReference type="InterPro" id="IPR036787">
    <property type="entry name" value="T_IF-3_N_sf"/>
</dbReference>
<dbReference type="AlphaFoldDB" id="A0A1G8NY85"/>
<reference evidence="9 10" key="1">
    <citation type="submission" date="2016-10" db="EMBL/GenBank/DDBJ databases">
        <authorList>
            <person name="de Groot N.N."/>
        </authorList>
    </citation>
    <scope>NUCLEOTIDE SEQUENCE [LARGE SCALE GENOMIC DNA]</scope>
    <source>
        <strain evidence="9 10">DSM 26424</strain>
    </source>
</reference>
<dbReference type="GO" id="GO:0005829">
    <property type="term" value="C:cytosol"/>
    <property type="evidence" value="ECO:0007669"/>
    <property type="project" value="TreeGrafter"/>
</dbReference>
<dbReference type="GO" id="GO:0003743">
    <property type="term" value="F:translation initiation factor activity"/>
    <property type="evidence" value="ECO:0007669"/>
    <property type="project" value="UniProtKB-UniRule"/>
</dbReference>
<dbReference type="PANTHER" id="PTHR10938:SF0">
    <property type="entry name" value="TRANSLATION INITIATION FACTOR IF-3, MITOCHONDRIAL"/>
    <property type="match status" value="1"/>
</dbReference>
<name>A0A1G8NY85_9RHOB</name>
<evidence type="ECO:0000313" key="10">
    <source>
        <dbReference type="Proteomes" id="UP000199093"/>
    </source>
</evidence>
<dbReference type="PANTHER" id="PTHR10938">
    <property type="entry name" value="TRANSLATION INITIATION FACTOR IF-3"/>
    <property type="match status" value="1"/>
</dbReference>
<dbReference type="Gene3D" id="3.30.110.10">
    <property type="entry name" value="Translation initiation factor 3 (IF-3), C-terminal domain"/>
    <property type="match status" value="1"/>
</dbReference>
<evidence type="ECO:0000256" key="5">
    <source>
        <dbReference type="NCBIfam" id="TIGR00168"/>
    </source>
</evidence>
<dbReference type="InterPro" id="IPR019815">
    <property type="entry name" value="Translation_initiation_fac_3_C"/>
</dbReference>
<dbReference type="Pfam" id="PF00707">
    <property type="entry name" value="IF3_C"/>
    <property type="match status" value="1"/>
</dbReference>
<dbReference type="SUPFAM" id="SSF55200">
    <property type="entry name" value="Translation initiation factor IF3, C-terminal domain"/>
    <property type="match status" value="1"/>
</dbReference>
<sequence>MGQFGRQFAQLPLERRRCEDYLAPLRPQTQRTNTIARRPHNAPPTRDTGPRVNERIRAPEIRLIGAEGENLGVLPPLRAMELAEQAGLDLVEISPNATPPVCKIMDFGKFKYEQQKRESEARKKQKIIEVKEIKFRPGTDTHDYEVKMRNVMKFLENGDKVKVTLRFRGREMAHQNLGRELLERVADDVKELGKVENMPKMEGRQMVMMIGPVLK</sequence>
<dbReference type="InterPro" id="IPR019814">
    <property type="entry name" value="Translation_initiation_fac_3_N"/>
</dbReference>
<dbReference type="Gene3D" id="3.10.20.80">
    <property type="entry name" value="Translation initiation factor 3 (IF-3), N-terminal domain"/>
    <property type="match status" value="1"/>
</dbReference>
<dbReference type="HAMAP" id="MF_00080">
    <property type="entry name" value="IF_3"/>
    <property type="match status" value="1"/>
</dbReference>
<dbReference type="PROSITE" id="PS00938">
    <property type="entry name" value="IF3"/>
    <property type="match status" value="1"/>
</dbReference>
<dbReference type="Proteomes" id="UP000199093">
    <property type="component" value="Unassembled WGS sequence"/>
</dbReference>
<evidence type="ECO:0000256" key="4">
    <source>
        <dbReference type="HAMAP-Rule" id="MF_00080"/>
    </source>
</evidence>
<dbReference type="SUPFAM" id="SSF54364">
    <property type="entry name" value="Translation initiation factor IF3, N-terminal domain"/>
    <property type="match status" value="1"/>
</dbReference>
<feature type="domain" description="Translation initiation factor 3 N-terminal" evidence="8">
    <location>
        <begin position="52"/>
        <end position="121"/>
    </location>
</feature>
<evidence type="ECO:0000256" key="2">
    <source>
        <dbReference type="ARBA" id="ARBA00022540"/>
    </source>
</evidence>
<comment type="subcellular location">
    <subcellularLocation>
        <location evidence="4 6">Cytoplasm</location>
    </subcellularLocation>
</comment>
<dbReference type="GO" id="GO:0043022">
    <property type="term" value="F:ribosome binding"/>
    <property type="evidence" value="ECO:0007669"/>
    <property type="project" value="UniProtKB-ARBA"/>
</dbReference>
<evidence type="ECO:0000313" key="9">
    <source>
        <dbReference type="EMBL" id="SDI85193.1"/>
    </source>
</evidence>
<dbReference type="NCBIfam" id="TIGR00168">
    <property type="entry name" value="infC"/>
    <property type="match status" value="1"/>
</dbReference>
<organism evidence="9 10">
    <name type="scientific">Salipiger marinus</name>
    <dbReference type="NCBI Taxonomy" id="555512"/>
    <lineage>
        <taxon>Bacteria</taxon>
        <taxon>Pseudomonadati</taxon>
        <taxon>Pseudomonadota</taxon>
        <taxon>Alphaproteobacteria</taxon>
        <taxon>Rhodobacterales</taxon>
        <taxon>Roseobacteraceae</taxon>
        <taxon>Salipiger</taxon>
    </lineage>
</organism>
<dbReference type="STRING" id="555512.SAMN04487993_101161"/>
<dbReference type="GO" id="GO:0032790">
    <property type="term" value="P:ribosome disassembly"/>
    <property type="evidence" value="ECO:0007669"/>
    <property type="project" value="TreeGrafter"/>
</dbReference>
<evidence type="ECO:0000256" key="3">
    <source>
        <dbReference type="ARBA" id="ARBA00022917"/>
    </source>
</evidence>
<dbReference type="EMBL" id="FNEJ01000011">
    <property type="protein sequence ID" value="SDI85193.1"/>
    <property type="molecule type" value="Genomic_DNA"/>
</dbReference>
<feature type="domain" description="Translation initiation factor 3 C-terminal" evidence="7">
    <location>
        <begin position="128"/>
        <end position="212"/>
    </location>
</feature>
<comment type="subunit">
    <text evidence="4 6">Monomer.</text>
</comment>
<evidence type="ECO:0000256" key="6">
    <source>
        <dbReference type="RuleBase" id="RU000646"/>
    </source>
</evidence>
<gene>
    <name evidence="4" type="primary">infC</name>
    <name evidence="9" type="ORF">SAMN04487993_101161</name>
</gene>
<dbReference type="InterPro" id="IPR019813">
    <property type="entry name" value="Translation_initiation_fac3_CS"/>
</dbReference>
<dbReference type="GO" id="GO:0016020">
    <property type="term" value="C:membrane"/>
    <property type="evidence" value="ECO:0007669"/>
    <property type="project" value="TreeGrafter"/>
</dbReference>
<evidence type="ECO:0000259" key="8">
    <source>
        <dbReference type="Pfam" id="PF05198"/>
    </source>
</evidence>
<keyword evidence="3 4" id="KW-0648">Protein biosynthesis</keyword>
<accession>A0A1G8NY85</accession>
<dbReference type="FunFam" id="3.10.20.80:FF:000001">
    <property type="entry name" value="Translation initiation factor IF-3"/>
    <property type="match status" value="1"/>
</dbReference>
<dbReference type="InterPro" id="IPR036788">
    <property type="entry name" value="T_IF-3_C_sf"/>
</dbReference>